<dbReference type="InterPro" id="IPR013717">
    <property type="entry name" value="PIG-P"/>
</dbReference>
<dbReference type="GO" id="GO:0006506">
    <property type="term" value="P:GPI anchor biosynthetic process"/>
    <property type="evidence" value="ECO:0007669"/>
    <property type="project" value="TreeGrafter"/>
</dbReference>
<feature type="compositionally biased region" description="Basic and acidic residues" evidence="5">
    <location>
        <begin position="128"/>
        <end position="141"/>
    </location>
</feature>
<sequence>MPSAASSEASTSTSTTTSTSTSTSGHVPVRRHLRTSSSSSSLLSASAITANGSLARPILTSTRRCSSNPRWSTEREPSLSELILVEQRRLQREQLRRTSSAIALGGDRSASATHVGSLHARRTNGSLKARDGDHHRDREGSYNDQDGDDHDNYDVVVDDDDDDDDDDEAKRDWRDMMEWRNDLPQSAILYPPLYGRPGPQPSPDLFTTLLQPLLSLSRPPSPSPAPPSIHSSPTILVDDHATSTKTTRATSSPATLTLPTSTLAPSSTTKSTSTEIPDRSASSLPAQFPPRASTDPGPTVESQGFVLYIGSGVAWIMYLVWSLVPDRHLEAIGIAWYPSRSVPLPPSLLCNTSKKKPYSNHSTTTLSYSEWSLLVPAWTIMLAAFIYFSYLSINLFITPPINSFDTLTDPFAFILVPTEHDPHPLIANSILLPPDAVPPIHDLPVALVNRVVFGDFRRKEGGTTGRGVEAGMRKAGEVG</sequence>
<dbReference type="PANTHER" id="PTHR46346">
    <property type="entry name" value="PHOSPHATIDYLINOSITOL N-ACETYLGLUCOSAMINYLTRANSFERASE SUBUNIT P"/>
    <property type="match status" value="1"/>
</dbReference>
<dbReference type="EMBL" id="FMSP01000020">
    <property type="protein sequence ID" value="SCV74341.1"/>
    <property type="molecule type" value="Genomic_DNA"/>
</dbReference>
<dbReference type="PANTHER" id="PTHR46346:SF1">
    <property type="entry name" value="PHOSPHATIDYLINOSITOL N-ACETYLGLUCOSAMINYLTRANSFERASE SUBUNIT P"/>
    <property type="match status" value="1"/>
</dbReference>
<name>A0A238FQ60_9BASI</name>
<feature type="compositionally biased region" description="Polar residues" evidence="5">
    <location>
        <begin position="59"/>
        <end position="71"/>
    </location>
</feature>
<dbReference type="InterPro" id="IPR052263">
    <property type="entry name" value="GPI_Anchor_Biosynth"/>
</dbReference>
<feature type="compositionally biased region" description="Acidic residues" evidence="5">
    <location>
        <begin position="145"/>
        <end position="167"/>
    </location>
</feature>
<keyword evidence="9" id="KW-1185">Reference proteome</keyword>
<proteinExistence type="predicted"/>
<feature type="compositionally biased region" description="Low complexity" evidence="5">
    <location>
        <begin position="243"/>
        <end position="274"/>
    </location>
</feature>
<feature type="region of interest" description="Disordered" evidence="5">
    <location>
        <begin position="106"/>
        <end position="169"/>
    </location>
</feature>
<dbReference type="STRING" id="269621.A0A238FQ60"/>
<feature type="compositionally biased region" description="Low complexity" evidence="5">
    <location>
        <begin position="36"/>
        <end position="47"/>
    </location>
</feature>
<feature type="domain" description="PIG-P" evidence="7">
    <location>
        <begin position="300"/>
        <end position="341"/>
    </location>
</feature>
<evidence type="ECO:0000256" key="2">
    <source>
        <dbReference type="ARBA" id="ARBA00022692"/>
    </source>
</evidence>
<evidence type="ECO:0000259" key="7">
    <source>
        <dbReference type="Pfam" id="PF08510"/>
    </source>
</evidence>
<protein>
    <submittedName>
        <fullName evidence="8">BQ2448_6773 protein</fullName>
    </submittedName>
</protein>
<keyword evidence="3 6" id="KW-1133">Transmembrane helix</keyword>
<evidence type="ECO:0000256" key="5">
    <source>
        <dbReference type="SAM" id="MobiDB-lite"/>
    </source>
</evidence>
<evidence type="ECO:0000256" key="6">
    <source>
        <dbReference type="SAM" id="Phobius"/>
    </source>
</evidence>
<evidence type="ECO:0000313" key="8">
    <source>
        <dbReference type="EMBL" id="SCV74341.1"/>
    </source>
</evidence>
<feature type="domain" description="PIG-P" evidence="7">
    <location>
        <begin position="368"/>
        <end position="453"/>
    </location>
</feature>
<evidence type="ECO:0000256" key="4">
    <source>
        <dbReference type="ARBA" id="ARBA00023136"/>
    </source>
</evidence>
<dbReference type="Pfam" id="PF08510">
    <property type="entry name" value="PIG-P"/>
    <property type="match status" value="2"/>
</dbReference>
<dbReference type="GO" id="GO:0016020">
    <property type="term" value="C:membrane"/>
    <property type="evidence" value="ECO:0007669"/>
    <property type="project" value="UniProtKB-SubCell"/>
</dbReference>
<keyword evidence="2 6" id="KW-0812">Transmembrane</keyword>
<gene>
    <name evidence="8" type="ORF">BQ2448_6773</name>
</gene>
<evidence type="ECO:0000256" key="1">
    <source>
        <dbReference type="ARBA" id="ARBA00004141"/>
    </source>
</evidence>
<accession>A0A238FQ60</accession>
<dbReference type="Proteomes" id="UP000198372">
    <property type="component" value="Unassembled WGS sequence"/>
</dbReference>
<dbReference type="OrthoDB" id="690928at2759"/>
<dbReference type="GO" id="GO:0005783">
    <property type="term" value="C:endoplasmic reticulum"/>
    <property type="evidence" value="ECO:0007669"/>
    <property type="project" value="TreeGrafter"/>
</dbReference>
<evidence type="ECO:0000256" key="3">
    <source>
        <dbReference type="ARBA" id="ARBA00022989"/>
    </source>
</evidence>
<dbReference type="AlphaFoldDB" id="A0A238FQ60"/>
<evidence type="ECO:0000313" key="9">
    <source>
        <dbReference type="Proteomes" id="UP000198372"/>
    </source>
</evidence>
<feature type="region of interest" description="Disordered" evidence="5">
    <location>
        <begin position="214"/>
        <end position="298"/>
    </location>
</feature>
<organism evidence="8 9">
    <name type="scientific">Microbotryum intermedium</name>
    <dbReference type="NCBI Taxonomy" id="269621"/>
    <lineage>
        <taxon>Eukaryota</taxon>
        <taxon>Fungi</taxon>
        <taxon>Dikarya</taxon>
        <taxon>Basidiomycota</taxon>
        <taxon>Pucciniomycotina</taxon>
        <taxon>Microbotryomycetes</taxon>
        <taxon>Microbotryales</taxon>
        <taxon>Microbotryaceae</taxon>
        <taxon>Microbotryum</taxon>
    </lineage>
</organism>
<feature type="region of interest" description="Disordered" evidence="5">
    <location>
        <begin position="1"/>
        <end position="78"/>
    </location>
</feature>
<comment type="subcellular location">
    <subcellularLocation>
        <location evidence="1">Membrane</location>
        <topology evidence="1">Multi-pass membrane protein</topology>
    </subcellularLocation>
</comment>
<reference evidence="8" key="1">
    <citation type="submission" date="2016-09" db="EMBL/GenBank/DDBJ databases">
        <authorList>
            <person name="Capua I."/>
            <person name="De Benedictis P."/>
            <person name="Joannis T."/>
            <person name="Lombin L.H."/>
            <person name="Cattoli G."/>
        </authorList>
    </citation>
    <scope>NUCLEOTIDE SEQUENCE [LARGE SCALE GENOMIC DNA]</scope>
</reference>
<feature type="compositionally biased region" description="Low complexity" evidence="5">
    <location>
        <begin position="1"/>
        <end position="24"/>
    </location>
</feature>
<keyword evidence="4 6" id="KW-0472">Membrane</keyword>
<feature type="transmembrane region" description="Helical" evidence="6">
    <location>
        <begin position="371"/>
        <end position="393"/>
    </location>
</feature>